<dbReference type="PROSITE" id="PS50885">
    <property type="entry name" value="HAMP"/>
    <property type="match status" value="1"/>
</dbReference>
<name>A0ABN2YXU1_9ACTN</name>
<keyword evidence="7 15" id="KW-0418">Kinase</keyword>
<dbReference type="Pfam" id="PF00672">
    <property type="entry name" value="HAMP"/>
    <property type="match status" value="1"/>
</dbReference>
<dbReference type="SMART" id="SM00387">
    <property type="entry name" value="HATPase_c"/>
    <property type="match status" value="1"/>
</dbReference>
<dbReference type="InterPro" id="IPR003594">
    <property type="entry name" value="HATPase_dom"/>
</dbReference>
<dbReference type="CDD" id="cd00082">
    <property type="entry name" value="HisKA"/>
    <property type="match status" value="1"/>
</dbReference>
<dbReference type="Gene3D" id="1.10.287.130">
    <property type="match status" value="1"/>
</dbReference>
<dbReference type="InterPro" id="IPR003661">
    <property type="entry name" value="HisK_dim/P_dom"/>
</dbReference>
<dbReference type="InterPro" id="IPR050428">
    <property type="entry name" value="TCS_sensor_his_kinase"/>
</dbReference>
<feature type="region of interest" description="Disordered" evidence="11">
    <location>
        <begin position="472"/>
        <end position="493"/>
    </location>
</feature>
<evidence type="ECO:0000256" key="10">
    <source>
        <dbReference type="ARBA" id="ARBA00023136"/>
    </source>
</evidence>
<dbReference type="PROSITE" id="PS50109">
    <property type="entry name" value="HIS_KIN"/>
    <property type="match status" value="1"/>
</dbReference>
<evidence type="ECO:0000256" key="11">
    <source>
        <dbReference type="SAM" id="MobiDB-lite"/>
    </source>
</evidence>
<evidence type="ECO:0000256" key="3">
    <source>
        <dbReference type="ARBA" id="ARBA00012438"/>
    </source>
</evidence>
<keyword evidence="8 12" id="KW-1133">Transmembrane helix</keyword>
<dbReference type="Gene3D" id="3.30.565.10">
    <property type="entry name" value="Histidine kinase-like ATPase, C-terminal domain"/>
    <property type="match status" value="1"/>
</dbReference>
<dbReference type="SMART" id="SM00304">
    <property type="entry name" value="HAMP"/>
    <property type="match status" value="1"/>
</dbReference>
<dbReference type="EC" id="2.7.13.3" evidence="3"/>
<dbReference type="InterPro" id="IPR005467">
    <property type="entry name" value="His_kinase_dom"/>
</dbReference>
<dbReference type="Pfam" id="PF02518">
    <property type="entry name" value="HATPase_c"/>
    <property type="match status" value="1"/>
</dbReference>
<evidence type="ECO:0000313" key="16">
    <source>
        <dbReference type="Proteomes" id="UP001500575"/>
    </source>
</evidence>
<organism evidence="15 16">
    <name type="scientific">Nocardioides bigeumensis</name>
    <dbReference type="NCBI Taxonomy" id="433657"/>
    <lineage>
        <taxon>Bacteria</taxon>
        <taxon>Bacillati</taxon>
        <taxon>Actinomycetota</taxon>
        <taxon>Actinomycetes</taxon>
        <taxon>Propionibacteriales</taxon>
        <taxon>Nocardioidaceae</taxon>
        <taxon>Nocardioides</taxon>
    </lineage>
</organism>
<dbReference type="SUPFAM" id="SSF55874">
    <property type="entry name" value="ATPase domain of HSP90 chaperone/DNA topoisomerase II/histidine kinase"/>
    <property type="match status" value="1"/>
</dbReference>
<feature type="domain" description="HAMP" evidence="14">
    <location>
        <begin position="201"/>
        <end position="253"/>
    </location>
</feature>
<evidence type="ECO:0000256" key="5">
    <source>
        <dbReference type="ARBA" id="ARBA00022679"/>
    </source>
</evidence>
<evidence type="ECO:0000256" key="6">
    <source>
        <dbReference type="ARBA" id="ARBA00022692"/>
    </source>
</evidence>
<evidence type="ECO:0000259" key="13">
    <source>
        <dbReference type="PROSITE" id="PS50109"/>
    </source>
</evidence>
<comment type="subcellular location">
    <subcellularLocation>
        <location evidence="2">Cell membrane</location>
    </subcellularLocation>
</comment>
<dbReference type="CDD" id="cd00075">
    <property type="entry name" value="HATPase"/>
    <property type="match status" value="1"/>
</dbReference>
<dbReference type="EMBL" id="BAAAQQ010000014">
    <property type="protein sequence ID" value="GAA2133781.1"/>
    <property type="molecule type" value="Genomic_DNA"/>
</dbReference>
<keyword evidence="16" id="KW-1185">Reference proteome</keyword>
<dbReference type="Proteomes" id="UP001500575">
    <property type="component" value="Unassembled WGS sequence"/>
</dbReference>
<evidence type="ECO:0000256" key="2">
    <source>
        <dbReference type="ARBA" id="ARBA00004236"/>
    </source>
</evidence>
<keyword evidence="6 12" id="KW-0812">Transmembrane</keyword>
<dbReference type="SUPFAM" id="SSF158472">
    <property type="entry name" value="HAMP domain-like"/>
    <property type="match status" value="1"/>
</dbReference>
<dbReference type="Gene3D" id="6.10.340.10">
    <property type="match status" value="1"/>
</dbReference>
<keyword evidence="4" id="KW-0597">Phosphoprotein</keyword>
<dbReference type="InterPro" id="IPR003660">
    <property type="entry name" value="HAMP_dom"/>
</dbReference>
<reference evidence="15 16" key="1">
    <citation type="journal article" date="2019" name="Int. J. Syst. Evol. Microbiol.">
        <title>The Global Catalogue of Microorganisms (GCM) 10K type strain sequencing project: providing services to taxonomists for standard genome sequencing and annotation.</title>
        <authorList>
            <consortium name="The Broad Institute Genomics Platform"/>
            <consortium name="The Broad Institute Genome Sequencing Center for Infectious Disease"/>
            <person name="Wu L."/>
            <person name="Ma J."/>
        </authorList>
    </citation>
    <scope>NUCLEOTIDE SEQUENCE [LARGE SCALE GENOMIC DNA]</scope>
    <source>
        <strain evidence="15 16">JCM 16021</strain>
    </source>
</reference>
<evidence type="ECO:0000259" key="14">
    <source>
        <dbReference type="PROSITE" id="PS50885"/>
    </source>
</evidence>
<evidence type="ECO:0000256" key="7">
    <source>
        <dbReference type="ARBA" id="ARBA00022777"/>
    </source>
</evidence>
<evidence type="ECO:0000256" key="9">
    <source>
        <dbReference type="ARBA" id="ARBA00023012"/>
    </source>
</evidence>
<dbReference type="PANTHER" id="PTHR45436">
    <property type="entry name" value="SENSOR HISTIDINE KINASE YKOH"/>
    <property type="match status" value="1"/>
</dbReference>
<dbReference type="PRINTS" id="PR00344">
    <property type="entry name" value="BCTRLSENSOR"/>
</dbReference>
<sequence length="493" mass="52489">MGGHPGADVHERGLKGPFEAQGWHYRRSLASRVALLTTIVVGLSVAVAAAAAFVTVRMAMQSALDESMLNRATKAAEGGALAEIQLQLPPWMYGAADVRIAVITANREIRSLDRGPDILELGEPELAVARGTADQSVRTIRTDAGARYRVVTVPAGTDQALILAQSLAAQELVLRKLGLAMLIAGALGVLAAALAGWGVARNGLRPVRRLTSAVEHIARTEDLRPLQVEGDDEVARLATAFNSMLVSLAASRDRQRRLVADAGHELRTPLTSLRTNLDLLAQVDAPGASHGRLPPEARAELIDDVRAQIEEMTNLVGDLVELARDEPITHVVEAVDLGDVLDRALTKVRRRAPLVDFQVHAEPWWVVGESASLERAVTNLLDNAAKWSPADPPGGVVRVTLVDGTLTVDDNGPGIAPADLPHVFDRFYRSEESRAMPGSGLGLSIVRQVVERHSGSVTAGAAPTGGARLTLTLPGAPEPVSRAQPWPDEVRRG</sequence>
<comment type="caution">
    <text evidence="15">The sequence shown here is derived from an EMBL/GenBank/DDBJ whole genome shotgun (WGS) entry which is preliminary data.</text>
</comment>
<feature type="domain" description="Histidine kinase" evidence="13">
    <location>
        <begin position="261"/>
        <end position="477"/>
    </location>
</feature>
<evidence type="ECO:0000256" key="12">
    <source>
        <dbReference type="SAM" id="Phobius"/>
    </source>
</evidence>
<feature type="transmembrane region" description="Helical" evidence="12">
    <location>
        <begin position="33"/>
        <end position="54"/>
    </location>
</feature>
<dbReference type="CDD" id="cd06225">
    <property type="entry name" value="HAMP"/>
    <property type="match status" value="1"/>
</dbReference>
<feature type="transmembrane region" description="Helical" evidence="12">
    <location>
        <begin position="177"/>
        <end position="200"/>
    </location>
</feature>
<dbReference type="GO" id="GO:0016301">
    <property type="term" value="F:kinase activity"/>
    <property type="evidence" value="ECO:0007669"/>
    <property type="project" value="UniProtKB-KW"/>
</dbReference>
<dbReference type="InterPro" id="IPR004358">
    <property type="entry name" value="Sig_transdc_His_kin-like_C"/>
</dbReference>
<proteinExistence type="predicted"/>
<comment type="catalytic activity">
    <reaction evidence="1">
        <text>ATP + protein L-histidine = ADP + protein N-phospho-L-histidine.</text>
        <dbReference type="EC" id="2.7.13.3"/>
    </reaction>
</comment>
<protein>
    <recommendedName>
        <fullName evidence="3">histidine kinase</fullName>
        <ecNumber evidence="3">2.7.13.3</ecNumber>
    </recommendedName>
</protein>
<dbReference type="InterPro" id="IPR036890">
    <property type="entry name" value="HATPase_C_sf"/>
</dbReference>
<dbReference type="Pfam" id="PF00512">
    <property type="entry name" value="HisKA"/>
    <property type="match status" value="1"/>
</dbReference>
<evidence type="ECO:0000256" key="4">
    <source>
        <dbReference type="ARBA" id="ARBA00022553"/>
    </source>
</evidence>
<dbReference type="PANTHER" id="PTHR45436:SF5">
    <property type="entry name" value="SENSOR HISTIDINE KINASE TRCS"/>
    <property type="match status" value="1"/>
</dbReference>
<evidence type="ECO:0000313" key="15">
    <source>
        <dbReference type="EMBL" id="GAA2133781.1"/>
    </source>
</evidence>
<gene>
    <name evidence="15" type="ORF">GCM10009843_39650</name>
</gene>
<keyword evidence="5" id="KW-0808">Transferase</keyword>
<accession>A0ABN2YXU1</accession>
<evidence type="ECO:0000256" key="1">
    <source>
        <dbReference type="ARBA" id="ARBA00000085"/>
    </source>
</evidence>
<dbReference type="SMART" id="SM00388">
    <property type="entry name" value="HisKA"/>
    <property type="match status" value="1"/>
</dbReference>
<dbReference type="RefSeq" id="WP_344305597.1">
    <property type="nucleotide sequence ID" value="NZ_BAAAQQ010000014.1"/>
</dbReference>
<evidence type="ECO:0000256" key="8">
    <source>
        <dbReference type="ARBA" id="ARBA00022989"/>
    </source>
</evidence>
<keyword evidence="9" id="KW-0902">Two-component regulatory system</keyword>
<keyword evidence="10 12" id="KW-0472">Membrane</keyword>
<dbReference type="SUPFAM" id="SSF47384">
    <property type="entry name" value="Homodimeric domain of signal transducing histidine kinase"/>
    <property type="match status" value="1"/>
</dbReference>
<dbReference type="InterPro" id="IPR036097">
    <property type="entry name" value="HisK_dim/P_sf"/>
</dbReference>